<evidence type="ECO:0000313" key="2">
    <source>
        <dbReference type="EMBL" id="WOO33004.1"/>
    </source>
</evidence>
<keyword evidence="3" id="KW-1185">Reference proteome</keyword>
<evidence type="ECO:0000313" key="3">
    <source>
        <dbReference type="Proteomes" id="UP001303211"/>
    </source>
</evidence>
<gene>
    <name evidence="2" type="ORF">P4826_02485</name>
</gene>
<organism evidence="2 3">
    <name type="scientific">Diaphorobacter limosus</name>
    <dbReference type="NCBI Taxonomy" id="3036128"/>
    <lineage>
        <taxon>Bacteria</taxon>
        <taxon>Pseudomonadati</taxon>
        <taxon>Pseudomonadota</taxon>
        <taxon>Betaproteobacteria</taxon>
        <taxon>Burkholderiales</taxon>
        <taxon>Comamonadaceae</taxon>
        <taxon>Diaphorobacter</taxon>
    </lineage>
</organism>
<feature type="region of interest" description="Disordered" evidence="1">
    <location>
        <begin position="1"/>
        <end position="23"/>
    </location>
</feature>
<dbReference type="InterPro" id="IPR010260">
    <property type="entry name" value="AlpA"/>
</dbReference>
<dbReference type="EMBL" id="CP136921">
    <property type="protein sequence ID" value="WOO33004.1"/>
    <property type="molecule type" value="Genomic_DNA"/>
</dbReference>
<protein>
    <submittedName>
        <fullName evidence="2">AlpA family phage regulatory protein</fullName>
    </submittedName>
</protein>
<dbReference type="Gene3D" id="1.10.238.160">
    <property type="match status" value="1"/>
</dbReference>
<proteinExistence type="predicted"/>
<reference evidence="2 3" key="1">
    <citation type="submission" date="2023-03" db="EMBL/GenBank/DDBJ databases">
        <title>Diaphorobacter basophil sp. nov., isolated from a sewage-treatment plant.</title>
        <authorList>
            <person name="Yang K."/>
        </authorList>
    </citation>
    <scope>NUCLEOTIDE SEQUENCE [LARGE SCALE GENOMIC DNA]</scope>
    <source>
        <strain evidence="2 3">Y-1</strain>
    </source>
</reference>
<name>A0ABZ0J7U8_9BURK</name>
<evidence type="ECO:0000256" key="1">
    <source>
        <dbReference type="SAM" id="MobiDB-lite"/>
    </source>
</evidence>
<accession>A0ABZ0J7U8</accession>
<dbReference type="Pfam" id="PF05930">
    <property type="entry name" value="Phage_AlpA"/>
    <property type="match status" value="1"/>
</dbReference>
<sequence length="101" mass="11134">MNEKLQAVTANQAKVPRKRNASAPTLPDLLRNFNDLPDQAFVRLTVVLMLLGVSRSTVWRLCKSGALPAPKKLGSRIAVWQVKDLRELLNSGSLWTHSASA</sequence>
<dbReference type="RefSeq" id="WP_317702417.1">
    <property type="nucleotide sequence ID" value="NZ_CP136921.1"/>
</dbReference>
<dbReference type="Proteomes" id="UP001303211">
    <property type="component" value="Chromosome"/>
</dbReference>